<keyword evidence="2" id="KW-1185">Reference proteome</keyword>
<name>A0A7U4E810_RUNSL</name>
<dbReference type="AlphaFoldDB" id="A0A7U4E810"/>
<proteinExistence type="predicted"/>
<evidence type="ECO:0000313" key="2">
    <source>
        <dbReference type="Proteomes" id="UP000000493"/>
    </source>
</evidence>
<reference evidence="2" key="1">
    <citation type="submission" date="2011-06" db="EMBL/GenBank/DDBJ databases">
        <title>The complete genome of chromosome of Runella slithyformis DSM 19594.</title>
        <authorList>
            <consortium name="US DOE Joint Genome Institute (JGI-PGF)"/>
            <person name="Lucas S."/>
            <person name="Han J."/>
            <person name="Lapidus A."/>
            <person name="Bruce D."/>
            <person name="Goodwin L."/>
            <person name="Pitluck S."/>
            <person name="Peters L."/>
            <person name="Kyrpides N."/>
            <person name="Mavromatis K."/>
            <person name="Ivanova N."/>
            <person name="Ovchinnikova G."/>
            <person name="Zhang X."/>
            <person name="Misra M."/>
            <person name="Detter J.C."/>
            <person name="Tapia R."/>
            <person name="Han C."/>
            <person name="Land M."/>
            <person name="Hauser L."/>
            <person name="Markowitz V."/>
            <person name="Cheng J.-F."/>
            <person name="Hugenholtz P."/>
            <person name="Woyke T."/>
            <person name="Wu D."/>
            <person name="Tindall B."/>
            <person name="Faehrich R."/>
            <person name="Brambilla E."/>
            <person name="Klenk H.-P."/>
            <person name="Eisen J.A."/>
        </authorList>
    </citation>
    <scope>NUCLEOTIDE SEQUENCE [LARGE SCALE GENOMIC DNA]</scope>
    <source>
        <strain evidence="2">ATCC 29530 / DSM 19594 / LMG 11500 / NCIMB 11436 / LSU 4</strain>
    </source>
</reference>
<gene>
    <name evidence="1" type="ordered locus">Runsl_4558</name>
</gene>
<dbReference type="EMBL" id="CP002859">
    <property type="protein sequence ID" value="AEI50878.1"/>
    <property type="molecule type" value="Genomic_DNA"/>
</dbReference>
<sequence length="91" mass="10664">MNNSQLYQEIRRLTDEISLDWSIDVLSEQRLKIITLTHRLVFTENRDLEGLMATQSFLEKLNSLDPHTGTFVDKHLLLIHLRSMNLYLAPV</sequence>
<accession>A0A7U4E810</accession>
<organism evidence="1 2">
    <name type="scientific">Runella slithyformis (strain ATCC 29530 / DSM 19594 / LMG 11500 / NCIMB 11436 / LSU 4)</name>
    <dbReference type="NCBI Taxonomy" id="761193"/>
    <lineage>
        <taxon>Bacteria</taxon>
        <taxon>Pseudomonadati</taxon>
        <taxon>Bacteroidota</taxon>
        <taxon>Cytophagia</taxon>
        <taxon>Cytophagales</taxon>
        <taxon>Spirosomataceae</taxon>
        <taxon>Runella</taxon>
    </lineage>
</organism>
<evidence type="ECO:0000313" key="1">
    <source>
        <dbReference type="EMBL" id="AEI50878.1"/>
    </source>
</evidence>
<dbReference type="Proteomes" id="UP000000493">
    <property type="component" value="Chromosome"/>
</dbReference>
<dbReference type="KEGG" id="rsi:Runsl_4558"/>
<protein>
    <submittedName>
        <fullName evidence="1">Uncharacterized protein</fullName>
    </submittedName>
</protein>
<reference evidence="1 2" key="2">
    <citation type="journal article" date="2012" name="Stand. Genomic Sci.">
        <title>Complete genome sequence of the aquatic bacterium Runella slithyformis type strain (LSU 4(T)).</title>
        <authorList>
            <person name="Copeland A."/>
            <person name="Zhang X."/>
            <person name="Misra M."/>
            <person name="Lapidus A."/>
            <person name="Nolan M."/>
            <person name="Lucas S."/>
            <person name="Deshpande S."/>
            <person name="Cheng J.F."/>
            <person name="Tapia R."/>
            <person name="Goodwin L.A."/>
            <person name="Pitluck S."/>
            <person name="Liolios K."/>
            <person name="Pagani I."/>
            <person name="Ivanova N."/>
            <person name="Mikhailova N."/>
            <person name="Pati A."/>
            <person name="Chen A."/>
            <person name="Palaniappan K."/>
            <person name="Land M."/>
            <person name="Hauser L."/>
            <person name="Pan C."/>
            <person name="Jeffries C.D."/>
            <person name="Detter J.C."/>
            <person name="Brambilla E.M."/>
            <person name="Rohde M."/>
            <person name="Djao O.D."/>
            <person name="Goker M."/>
            <person name="Sikorski J."/>
            <person name="Tindall B.J."/>
            <person name="Woyke T."/>
            <person name="Bristow J."/>
            <person name="Eisen J.A."/>
            <person name="Markowitz V."/>
            <person name="Hugenholtz P."/>
            <person name="Kyrpides N.C."/>
            <person name="Klenk H.P."/>
            <person name="Mavromatis K."/>
        </authorList>
    </citation>
    <scope>NUCLEOTIDE SEQUENCE [LARGE SCALE GENOMIC DNA]</scope>
    <source>
        <strain evidence="2">ATCC 29530 / DSM 19594 / LMG 11500 / NCIMB 11436 / LSU 4</strain>
    </source>
</reference>